<evidence type="ECO:0000256" key="1">
    <source>
        <dbReference type="SAM" id="Coils"/>
    </source>
</evidence>
<accession>A0A5B8RGY1</accession>
<organism evidence="2">
    <name type="scientific">uncultured organism</name>
    <dbReference type="NCBI Taxonomy" id="155900"/>
    <lineage>
        <taxon>unclassified sequences</taxon>
        <taxon>environmental samples</taxon>
    </lineage>
</organism>
<reference evidence="2" key="1">
    <citation type="submission" date="2019-06" db="EMBL/GenBank/DDBJ databases">
        <authorList>
            <person name="Murdoch R.W."/>
            <person name="Fathepure B."/>
        </authorList>
    </citation>
    <scope>NUCLEOTIDE SEQUENCE</scope>
</reference>
<name>A0A5B8RGY1_9ZZZZ</name>
<gene>
    <name evidence="2" type="ORF">KBTEX_02465</name>
</gene>
<evidence type="ECO:0000313" key="2">
    <source>
        <dbReference type="EMBL" id="QEA06135.1"/>
    </source>
</evidence>
<sequence>MMLERLHSEITEALEAAAEAEREATEQRRLATELLRRALIEASTGSRWWPEGMTEDDAMRLVREARR</sequence>
<keyword evidence="1" id="KW-0175">Coiled coil</keyword>
<protein>
    <submittedName>
        <fullName evidence="2">Uncharacterized protein</fullName>
    </submittedName>
</protein>
<proteinExistence type="predicted"/>
<dbReference type="AlphaFoldDB" id="A0A5B8RGY1"/>
<dbReference type="EMBL" id="MN079126">
    <property type="protein sequence ID" value="QEA06135.1"/>
    <property type="molecule type" value="Genomic_DNA"/>
</dbReference>
<feature type="coiled-coil region" evidence="1">
    <location>
        <begin position="3"/>
        <end position="37"/>
    </location>
</feature>